<dbReference type="InterPro" id="IPR057135">
    <property type="entry name" value="At4g27190-like_LRR"/>
</dbReference>
<feature type="compositionally biased region" description="Polar residues" evidence="4">
    <location>
        <begin position="600"/>
        <end position="609"/>
    </location>
</feature>
<name>A0A5B6VW72_9ROSI</name>
<evidence type="ECO:0000256" key="1">
    <source>
        <dbReference type="ARBA" id="ARBA00022614"/>
    </source>
</evidence>
<dbReference type="PANTHER" id="PTHR33463">
    <property type="entry name" value="NB-ARC DOMAIN-CONTAINING PROTEIN-RELATED"/>
    <property type="match status" value="1"/>
</dbReference>
<dbReference type="SMART" id="SM00369">
    <property type="entry name" value="LRR_TYP"/>
    <property type="match status" value="2"/>
</dbReference>
<accession>A0A5B6VW72</accession>
<dbReference type="OrthoDB" id="1898799at2759"/>
<organism evidence="6 7">
    <name type="scientific">Gossypium australe</name>
    <dbReference type="NCBI Taxonomy" id="47621"/>
    <lineage>
        <taxon>Eukaryota</taxon>
        <taxon>Viridiplantae</taxon>
        <taxon>Streptophyta</taxon>
        <taxon>Embryophyta</taxon>
        <taxon>Tracheophyta</taxon>
        <taxon>Spermatophyta</taxon>
        <taxon>Magnoliopsida</taxon>
        <taxon>eudicotyledons</taxon>
        <taxon>Gunneridae</taxon>
        <taxon>Pentapetalae</taxon>
        <taxon>rosids</taxon>
        <taxon>malvids</taxon>
        <taxon>Malvales</taxon>
        <taxon>Malvaceae</taxon>
        <taxon>Malvoideae</taxon>
        <taxon>Gossypium</taxon>
    </lineage>
</organism>
<dbReference type="InterPro" id="IPR003591">
    <property type="entry name" value="Leu-rich_rpt_typical-subtyp"/>
</dbReference>
<keyword evidence="1" id="KW-0433">Leucine-rich repeat</keyword>
<dbReference type="Proteomes" id="UP000325315">
    <property type="component" value="Unassembled WGS sequence"/>
</dbReference>
<dbReference type="EMBL" id="SMMG02000005">
    <property type="protein sequence ID" value="KAA3473087.1"/>
    <property type="molecule type" value="Genomic_DNA"/>
</dbReference>
<keyword evidence="3" id="KW-0611">Plant defense</keyword>
<evidence type="ECO:0000259" key="5">
    <source>
        <dbReference type="Pfam" id="PF23247"/>
    </source>
</evidence>
<reference evidence="7" key="1">
    <citation type="journal article" date="2019" name="Plant Biotechnol. J.">
        <title>Genome sequencing of the Australian wild diploid species Gossypium australe highlights disease resistance and delayed gland morphogenesis.</title>
        <authorList>
            <person name="Cai Y."/>
            <person name="Cai X."/>
            <person name="Wang Q."/>
            <person name="Wang P."/>
            <person name="Zhang Y."/>
            <person name="Cai C."/>
            <person name="Xu Y."/>
            <person name="Wang K."/>
            <person name="Zhou Z."/>
            <person name="Wang C."/>
            <person name="Geng S."/>
            <person name="Li B."/>
            <person name="Dong Q."/>
            <person name="Hou Y."/>
            <person name="Wang H."/>
            <person name="Ai P."/>
            <person name="Liu Z."/>
            <person name="Yi F."/>
            <person name="Sun M."/>
            <person name="An G."/>
            <person name="Cheng J."/>
            <person name="Zhang Y."/>
            <person name="Shi Q."/>
            <person name="Xie Y."/>
            <person name="Shi X."/>
            <person name="Chang Y."/>
            <person name="Huang F."/>
            <person name="Chen Y."/>
            <person name="Hong S."/>
            <person name="Mi L."/>
            <person name="Sun Q."/>
            <person name="Zhang L."/>
            <person name="Zhou B."/>
            <person name="Peng R."/>
            <person name="Zhang X."/>
            <person name="Liu F."/>
        </authorList>
    </citation>
    <scope>NUCLEOTIDE SEQUENCE [LARGE SCALE GENOMIC DNA]</scope>
    <source>
        <strain evidence="7">cv. PA1801</strain>
    </source>
</reference>
<protein>
    <submittedName>
        <fullName evidence="6">Disease resistance protein isoform X3</fullName>
    </submittedName>
</protein>
<sequence length="633" mass="73231">MKRLKVLSLEKVNLSSLPSSIGSLRSLCTLRLIDCGVEDIVMLGELVNLEILDLRNSGIRLLPKEIGQLRRLKLLDLSYCYSLKVVSPNVLSSLSRLEELYFFHSFDRWEVEGTDNLIRSNASLVELQYLSRLTTLKVRVPNEQAMPEDNIFLGKLERYKICIGDGKWYWTETRTEASRMLKLKMKRSSNLYGGIKLLLRKTESLYVDEAEDVREMLDDPVNQGLPRLKHLKLSNVSDMKFVIGSRMLVSCLESLDLHSLMNLESICEAQLKAESFGRLRFLEVSECKMLKNLFSFSIAKRLRQLEEIEVSHCNNLKEFIIVEKEEEIGENDNLEFPQLRSLSLRYLPTFNGAWYSQKTIQSVTWLFGKMVIFPMLEELGICCGIEYEVQDVDLDIRTTMECELEACRDDDSYTFPNLHQLTLGWNVGVKEIWHLVPSSISFQNLVILEVRECDGIIKLITHSTAKSLVQLKEMSILNCKKIEEIIEGGDKNDQDEIIFPQLNSLELESLPKLESFCSSWNYTFRFPSLQTVIVEDCPKMKIFSQGHSNTPMLNEVEFHWSGCYEESWESDLNSTIRQFFKEHQIDMVEKSKNSEEYLSHLSTSNSQNDLIKEYENSEEDQSNPCKKQKRHGT</sequence>
<feature type="domain" description="Disease resistance protein At4g27190-like leucine-rich repeats" evidence="5">
    <location>
        <begin position="197"/>
        <end position="314"/>
    </location>
</feature>
<gene>
    <name evidence="6" type="ORF">EPI10_023495</name>
</gene>
<keyword evidence="2" id="KW-0677">Repeat</keyword>
<feature type="region of interest" description="Disordered" evidence="4">
    <location>
        <begin position="596"/>
        <end position="633"/>
    </location>
</feature>
<comment type="caution">
    <text evidence="6">The sequence shown here is derived from an EMBL/GenBank/DDBJ whole genome shotgun (WGS) entry which is preliminary data.</text>
</comment>
<evidence type="ECO:0000313" key="7">
    <source>
        <dbReference type="Proteomes" id="UP000325315"/>
    </source>
</evidence>
<dbReference type="Pfam" id="PF23247">
    <property type="entry name" value="LRR_RPS2"/>
    <property type="match status" value="2"/>
</dbReference>
<proteinExistence type="predicted"/>
<evidence type="ECO:0000256" key="4">
    <source>
        <dbReference type="SAM" id="MobiDB-lite"/>
    </source>
</evidence>
<keyword evidence="7" id="KW-1185">Reference proteome</keyword>
<feature type="domain" description="Disease resistance protein At4g27190-like leucine-rich repeats" evidence="5">
    <location>
        <begin position="421"/>
        <end position="541"/>
    </location>
</feature>
<dbReference type="AlphaFoldDB" id="A0A5B6VW72"/>
<evidence type="ECO:0000256" key="3">
    <source>
        <dbReference type="ARBA" id="ARBA00022821"/>
    </source>
</evidence>
<evidence type="ECO:0000313" key="6">
    <source>
        <dbReference type="EMBL" id="KAA3473087.1"/>
    </source>
</evidence>
<evidence type="ECO:0000256" key="2">
    <source>
        <dbReference type="ARBA" id="ARBA00022737"/>
    </source>
</evidence>
<dbReference type="PANTHER" id="PTHR33463:SF149">
    <property type="entry name" value="NB-ARC DOMAIN-CONTAINING PROTEIN"/>
    <property type="match status" value="1"/>
</dbReference>
<dbReference type="Gene3D" id="3.80.10.10">
    <property type="entry name" value="Ribonuclease Inhibitor"/>
    <property type="match status" value="2"/>
</dbReference>
<dbReference type="InterPro" id="IPR050905">
    <property type="entry name" value="Plant_NBS-LRR"/>
</dbReference>
<dbReference type="SUPFAM" id="SSF52058">
    <property type="entry name" value="L domain-like"/>
    <property type="match status" value="1"/>
</dbReference>
<dbReference type="InterPro" id="IPR032675">
    <property type="entry name" value="LRR_dom_sf"/>
</dbReference>